<dbReference type="EMBL" id="LT629701">
    <property type="protein sequence ID" value="SDM81659.1"/>
    <property type="molecule type" value="Genomic_DNA"/>
</dbReference>
<keyword evidence="1" id="KW-0732">Signal</keyword>
<organism evidence="2 3">
    <name type="scientific">Allokutzneria albata</name>
    <name type="common">Kibdelosporangium albatum</name>
    <dbReference type="NCBI Taxonomy" id="211114"/>
    <lineage>
        <taxon>Bacteria</taxon>
        <taxon>Bacillati</taxon>
        <taxon>Actinomycetota</taxon>
        <taxon>Actinomycetes</taxon>
        <taxon>Pseudonocardiales</taxon>
        <taxon>Pseudonocardiaceae</taxon>
        <taxon>Allokutzneria</taxon>
    </lineage>
</organism>
<dbReference type="AlphaFoldDB" id="A0A1G9WB15"/>
<accession>A0A1G9WB15</accession>
<feature type="signal peptide" evidence="1">
    <location>
        <begin position="1"/>
        <end position="27"/>
    </location>
</feature>
<keyword evidence="3" id="KW-1185">Reference proteome</keyword>
<feature type="chain" id="PRO_5009245852" evidence="1">
    <location>
        <begin position="28"/>
        <end position="152"/>
    </location>
</feature>
<protein>
    <submittedName>
        <fullName evidence="2">Uncharacterized protein</fullName>
    </submittedName>
</protein>
<dbReference type="Proteomes" id="UP000183376">
    <property type="component" value="Chromosome I"/>
</dbReference>
<evidence type="ECO:0000256" key="1">
    <source>
        <dbReference type="SAM" id="SignalP"/>
    </source>
</evidence>
<name>A0A1G9WB15_ALLAB</name>
<proteinExistence type="predicted"/>
<evidence type="ECO:0000313" key="2">
    <source>
        <dbReference type="EMBL" id="SDM81659.1"/>
    </source>
</evidence>
<gene>
    <name evidence="2" type="ORF">SAMN04489726_3498</name>
</gene>
<reference evidence="2 3" key="1">
    <citation type="submission" date="2016-10" db="EMBL/GenBank/DDBJ databases">
        <authorList>
            <person name="de Groot N.N."/>
        </authorList>
    </citation>
    <scope>NUCLEOTIDE SEQUENCE [LARGE SCALE GENOMIC DNA]</scope>
    <source>
        <strain evidence="2 3">DSM 44149</strain>
    </source>
</reference>
<evidence type="ECO:0000313" key="3">
    <source>
        <dbReference type="Proteomes" id="UP000183376"/>
    </source>
</evidence>
<sequence>MSITTRRAGAAALALCAVTALALPASAEQYRADIAVDVTPRSVLTEKDVSFHSEIIVSNKGTVPITGDWFTVDIPYGVGFVAARGDTWNCGLNPSVSWPQVHCRSEAVNEPGTSRPPVSLHLAATASRVDANVDISVAGFRRGERMSPTTGS</sequence>
<dbReference type="RefSeq" id="WP_156051087.1">
    <property type="nucleotide sequence ID" value="NZ_JOEF01000012.1"/>
</dbReference>
<dbReference type="STRING" id="211114.SAMN04489726_3498"/>